<protein>
    <submittedName>
        <fullName evidence="2">AMP-binding protein</fullName>
    </submittedName>
</protein>
<gene>
    <name evidence="2" type="ORF">QNN03_38455</name>
</gene>
<feature type="non-terminal residue" evidence="2">
    <location>
        <position position="1"/>
    </location>
</feature>
<dbReference type="InterPro" id="IPR000873">
    <property type="entry name" value="AMP-dep_synth/lig_dom"/>
</dbReference>
<evidence type="ECO:0000313" key="3">
    <source>
        <dbReference type="Proteomes" id="UP001241926"/>
    </source>
</evidence>
<evidence type="ECO:0000259" key="1">
    <source>
        <dbReference type="Pfam" id="PF00501"/>
    </source>
</evidence>
<feature type="non-terminal residue" evidence="2">
    <location>
        <position position="169"/>
    </location>
</feature>
<dbReference type="PANTHER" id="PTHR45527">
    <property type="entry name" value="NONRIBOSOMAL PEPTIDE SYNTHETASE"/>
    <property type="match status" value="1"/>
</dbReference>
<dbReference type="SUPFAM" id="SSF56801">
    <property type="entry name" value="Acetyl-CoA synthetase-like"/>
    <property type="match status" value="1"/>
</dbReference>
<dbReference type="PANTHER" id="PTHR45527:SF1">
    <property type="entry name" value="FATTY ACID SYNTHASE"/>
    <property type="match status" value="1"/>
</dbReference>
<accession>A0ABT7JBP0</accession>
<keyword evidence="3" id="KW-1185">Reference proteome</keyword>
<dbReference type="RefSeq" id="WP_285437351.1">
    <property type="nucleotide sequence ID" value="NZ_JASJUS010000152.1"/>
</dbReference>
<dbReference type="Proteomes" id="UP001241926">
    <property type="component" value="Unassembled WGS sequence"/>
</dbReference>
<comment type="caution">
    <text evidence="2">The sequence shown here is derived from an EMBL/GenBank/DDBJ whole genome shotgun (WGS) entry which is preliminary data.</text>
</comment>
<dbReference type="EMBL" id="JASJUS010000152">
    <property type="protein sequence ID" value="MDL2082298.1"/>
    <property type="molecule type" value="Genomic_DNA"/>
</dbReference>
<dbReference type="Gene3D" id="3.40.50.980">
    <property type="match status" value="2"/>
</dbReference>
<evidence type="ECO:0000313" key="2">
    <source>
        <dbReference type="EMBL" id="MDL2082298.1"/>
    </source>
</evidence>
<organism evidence="2 3">
    <name type="scientific">Streptomyces fuscus</name>
    <dbReference type="NCBI Taxonomy" id="3048495"/>
    <lineage>
        <taxon>Bacteria</taxon>
        <taxon>Bacillati</taxon>
        <taxon>Actinomycetota</taxon>
        <taxon>Actinomycetes</taxon>
        <taxon>Kitasatosporales</taxon>
        <taxon>Streptomycetaceae</taxon>
        <taxon>Streptomyces</taxon>
    </lineage>
</organism>
<reference evidence="2 3" key="1">
    <citation type="submission" date="2023-05" db="EMBL/GenBank/DDBJ databases">
        <title>Streptomyces fuscus sp. nov., a brown-black pigment producing actinomyces isolated from dry sand of Sea duck farm.</title>
        <authorList>
            <person name="Xie J."/>
            <person name="Shen N."/>
        </authorList>
    </citation>
    <scope>NUCLEOTIDE SEQUENCE [LARGE SCALE GENOMIC DNA]</scope>
    <source>
        <strain evidence="2 3">GXMU-J15</strain>
    </source>
</reference>
<sequence length="169" mass="18362">TASLTDLDMLSDTEKHQLVVEWNDTAAEFPRDQCVHELVEAQVAERPNAPAVVFGDQQLTYAQLNAKANQLAHHLRTLGVGPDTLVAVCLERSPDMIVALLGVLKAGGAYVPLDPHYPAERLAFMLADTAAPILLTQSSLHDQLPDSNAQTVCIDTDPITRHPDTNPDH</sequence>
<feature type="domain" description="AMP-dependent synthetase/ligase" evidence="1">
    <location>
        <begin position="40"/>
        <end position="161"/>
    </location>
</feature>
<name>A0ABT7JBP0_9ACTN</name>
<dbReference type="Pfam" id="PF00501">
    <property type="entry name" value="AMP-binding"/>
    <property type="match status" value="1"/>
</dbReference>
<proteinExistence type="predicted"/>